<accession>A0A8E0RRQ8</accession>
<proteinExistence type="predicted"/>
<evidence type="ECO:0000259" key="2">
    <source>
        <dbReference type="Pfam" id="PF14740"/>
    </source>
</evidence>
<feature type="compositionally biased region" description="Basic and acidic residues" evidence="1">
    <location>
        <begin position="299"/>
        <end position="310"/>
    </location>
</feature>
<reference evidence="3" key="1">
    <citation type="submission" date="2019-05" db="EMBL/GenBank/DDBJ databases">
        <title>Annotation for the trematode Fasciolopsis buski.</title>
        <authorList>
            <person name="Choi Y.-J."/>
        </authorList>
    </citation>
    <scope>NUCLEOTIDE SEQUENCE</scope>
    <source>
        <strain evidence="3">HT</strain>
        <tissue evidence="3">Whole worm</tissue>
    </source>
</reference>
<sequence length="476" mass="55023">MAETYARLMLQLSIILESRERLSLEERCEVFLEVFGNILIRDFTASYTRHMANRFINFTTSFNSITKPPYHLNISPLRFRERDILESIFKFWRENDDKTFDILKCWDQRLRKHLGSRYDAIPNVFDWDCSITLHDRKAEQIDTREYSRWRHLGLAFELRQANYNRVNRTLASGRPFKTRTGETNVFWGYWGDIVCSPFICFGIDTEHCHELERKINGKFRYGAATTSEVNVRRMLWQLETHRPCPIRVAAPFLDTNGPDDDDDEKDSTTSDVKTDEASEETNSPANGEDEAQEVTGNKPHPENKTSADKSLEERLDSIPYEPLKPPIPFTVNYLPLNSFTELPRRYRSLLRTDDSELHLNVIYIGCSMAHLLDSSKLKPTKDVCENTGDIETGQSKSQSGLLSLLDWGCEDENVGGNALLIVESVLYMVEIRPAQIEAYVDRVTQMATALGFRPAFKPKPLEDHHLYFVPETLQET</sequence>
<comment type="caution">
    <text evidence="3">The sequence shown here is derived from an EMBL/GenBank/DDBJ whole genome shotgun (WGS) entry which is preliminary data.</text>
</comment>
<gene>
    <name evidence="3" type="ORF">FBUS_00856</name>
</gene>
<dbReference type="PANTHER" id="PTHR22118:SF14">
    <property type="entry name" value="DYNEIN AXONEMAL ASSEMBLY FACTOR 3"/>
    <property type="match status" value="1"/>
</dbReference>
<evidence type="ECO:0000313" key="4">
    <source>
        <dbReference type="Proteomes" id="UP000728185"/>
    </source>
</evidence>
<dbReference type="EMBL" id="LUCM01006241">
    <property type="protein sequence ID" value="KAA0191591.1"/>
    <property type="molecule type" value="Genomic_DNA"/>
</dbReference>
<dbReference type="Proteomes" id="UP000728185">
    <property type="component" value="Unassembled WGS sequence"/>
</dbReference>
<dbReference type="Pfam" id="PF14740">
    <property type="entry name" value="DUF4471"/>
    <property type="match status" value="1"/>
</dbReference>
<dbReference type="InterPro" id="IPR028235">
    <property type="entry name" value="DNAAF3_C"/>
</dbReference>
<dbReference type="OrthoDB" id="538817at2759"/>
<feature type="domain" description="Dynein assembly factor 3 C-terminal" evidence="2">
    <location>
        <begin position="72"/>
        <end position="376"/>
    </location>
</feature>
<protein>
    <submittedName>
        <fullName evidence="3">UPF0470 protein C19orf51</fullName>
    </submittedName>
</protein>
<dbReference type="GO" id="GO:0044458">
    <property type="term" value="P:motile cilium assembly"/>
    <property type="evidence" value="ECO:0007669"/>
    <property type="project" value="TreeGrafter"/>
</dbReference>
<organism evidence="3 4">
    <name type="scientific">Fasciolopsis buskii</name>
    <dbReference type="NCBI Taxonomy" id="27845"/>
    <lineage>
        <taxon>Eukaryota</taxon>
        <taxon>Metazoa</taxon>
        <taxon>Spiralia</taxon>
        <taxon>Lophotrochozoa</taxon>
        <taxon>Platyhelminthes</taxon>
        <taxon>Trematoda</taxon>
        <taxon>Digenea</taxon>
        <taxon>Plagiorchiida</taxon>
        <taxon>Echinostomata</taxon>
        <taxon>Echinostomatoidea</taxon>
        <taxon>Fasciolidae</taxon>
        <taxon>Fasciolopsis</taxon>
    </lineage>
</organism>
<evidence type="ECO:0000256" key="1">
    <source>
        <dbReference type="SAM" id="MobiDB-lite"/>
    </source>
</evidence>
<dbReference type="PANTHER" id="PTHR22118">
    <property type="entry name" value="DYNEIN ASSEMBLY FACTOR 3, AXONEMAL"/>
    <property type="match status" value="1"/>
</dbReference>
<dbReference type="InterPro" id="IPR039304">
    <property type="entry name" value="DNAAF3"/>
</dbReference>
<dbReference type="GO" id="GO:0070286">
    <property type="term" value="P:axonemal dynein complex assembly"/>
    <property type="evidence" value="ECO:0007669"/>
    <property type="project" value="InterPro"/>
</dbReference>
<feature type="compositionally biased region" description="Basic and acidic residues" evidence="1">
    <location>
        <begin position="266"/>
        <end position="276"/>
    </location>
</feature>
<evidence type="ECO:0000313" key="3">
    <source>
        <dbReference type="EMBL" id="KAA0191591.1"/>
    </source>
</evidence>
<keyword evidence="4" id="KW-1185">Reference proteome</keyword>
<dbReference type="AlphaFoldDB" id="A0A8E0RRQ8"/>
<name>A0A8E0RRQ8_9TREM</name>
<feature type="region of interest" description="Disordered" evidence="1">
    <location>
        <begin position="249"/>
        <end position="310"/>
    </location>
</feature>